<dbReference type="EMBL" id="MU003507">
    <property type="protein sequence ID" value="KAF2470829.1"/>
    <property type="molecule type" value="Genomic_DNA"/>
</dbReference>
<comment type="caution">
    <text evidence="1">The sequence shown here is derived from an EMBL/GenBank/DDBJ whole genome shotgun (WGS) entry which is preliminary data.</text>
</comment>
<evidence type="ECO:0000313" key="1">
    <source>
        <dbReference type="EMBL" id="KAF2470829.1"/>
    </source>
</evidence>
<protein>
    <submittedName>
        <fullName evidence="1">Uncharacterized protein</fullName>
    </submittedName>
</protein>
<name>A0ACB6QUY4_9PLEO</name>
<reference evidence="1" key="1">
    <citation type="journal article" date="2020" name="Stud. Mycol.">
        <title>101 Dothideomycetes genomes: a test case for predicting lifestyles and emergence of pathogens.</title>
        <authorList>
            <person name="Haridas S."/>
            <person name="Albert R."/>
            <person name="Binder M."/>
            <person name="Bloem J."/>
            <person name="Labutti K."/>
            <person name="Salamov A."/>
            <person name="Andreopoulos B."/>
            <person name="Baker S."/>
            <person name="Barry K."/>
            <person name="Bills G."/>
            <person name="Bluhm B."/>
            <person name="Cannon C."/>
            <person name="Castanera R."/>
            <person name="Culley D."/>
            <person name="Daum C."/>
            <person name="Ezra D."/>
            <person name="Gonzalez J."/>
            <person name="Henrissat B."/>
            <person name="Kuo A."/>
            <person name="Liang C."/>
            <person name="Lipzen A."/>
            <person name="Lutzoni F."/>
            <person name="Magnuson J."/>
            <person name="Mondo S."/>
            <person name="Nolan M."/>
            <person name="Ohm R."/>
            <person name="Pangilinan J."/>
            <person name="Park H.-J."/>
            <person name="Ramirez L."/>
            <person name="Alfaro M."/>
            <person name="Sun H."/>
            <person name="Tritt A."/>
            <person name="Yoshinaga Y."/>
            <person name="Zwiers L.-H."/>
            <person name="Turgeon B."/>
            <person name="Goodwin S."/>
            <person name="Spatafora J."/>
            <person name="Crous P."/>
            <person name="Grigoriev I."/>
        </authorList>
    </citation>
    <scope>NUCLEOTIDE SEQUENCE</scope>
    <source>
        <strain evidence="1">ATCC 200398</strain>
    </source>
</reference>
<gene>
    <name evidence="1" type="ORF">BDR25DRAFT_393815</name>
</gene>
<dbReference type="Proteomes" id="UP000799755">
    <property type="component" value="Unassembled WGS sequence"/>
</dbReference>
<evidence type="ECO:0000313" key="2">
    <source>
        <dbReference type="Proteomes" id="UP000799755"/>
    </source>
</evidence>
<keyword evidence="2" id="KW-1185">Reference proteome</keyword>
<sequence length="489" mass="54651">MKRGAGVTVSELYEAAEPHGVISQVEFLLMPSSRRRPHSVIRLLRDGCHHALTFKVVTADGHFVTASETSYPDLFWTLHGGGSGIAPEYASDSIKLRLGNTTFATASREIFWLGVRKYFESSIMYTNAGFYSFFFALNSGGQLTLRINGLFAPNHTIESLNKITKPWMNRLKEPAVLLKMEQNTAYFFPGYMDAWGSHLFPVRKAHSLLGNRLLSRRSFMDLTRSNATFNVMKTHVEVERHLGGGGRPCAFSSPRQPGSRVGNITAAEMKIASDELTNNILPPWREVAPAGEGGGSYPNEAQITEPNWQDGFYGSHYTRLLKIKRKYDPGDLFYATPTVGSKGLKMDGLVVQKKRDKFKASQKDKDYKIKGAAVHMGLSNLLLWCPAPRSSSMFIDHDNMQLKEQPGVPSRVPNIFETLLGYLYQMDDLAHNTDPYNHHPQYVLALKQRKLGIQATFNSVDGRRVAVLVACRLPRCAIRDNAIDFTVAA</sequence>
<accession>A0ACB6QUY4</accession>
<proteinExistence type="predicted"/>
<organism evidence="1 2">
    <name type="scientific">Lindgomyces ingoldianus</name>
    <dbReference type="NCBI Taxonomy" id="673940"/>
    <lineage>
        <taxon>Eukaryota</taxon>
        <taxon>Fungi</taxon>
        <taxon>Dikarya</taxon>
        <taxon>Ascomycota</taxon>
        <taxon>Pezizomycotina</taxon>
        <taxon>Dothideomycetes</taxon>
        <taxon>Pleosporomycetidae</taxon>
        <taxon>Pleosporales</taxon>
        <taxon>Lindgomycetaceae</taxon>
        <taxon>Lindgomyces</taxon>
    </lineage>
</organism>